<evidence type="ECO:0000256" key="1">
    <source>
        <dbReference type="SAM" id="SignalP"/>
    </source>
</evidence>
<proteinExistence type="predicted"/>
<reference evidence="2 3" key="1">
    <citation type="submission" date="2016-12" db="EMBL/GenBank/DDBJ databases">
        <title>Diversity of luminous bacteria.</title>
        <authorList>
            <person name="Yoshizawa S."/>
            <person name="Kogure K."/>
        </authorList>
    </citation>
    <scope>NUCLEOTIDE SEQUENCE [LARGE SCALE GENOMIC DNA]</scope>
    <source>
        <strain evidence="2 3">LC1-200</strain>
    </source>
</reference>
<evidence type="ECO:0000313" key="3">
    <source>
        <dbReference type="Proteomes" id="UP000238730"/>
    </source>
</evidence>
<evidence type="ECO:0000313" key="2">
    <source>
        <dbReference type="EMBL" id="PQJ62243.1"/>
    </source>
</evidence>
<keyword evidence="1" id="KW-0732">Signal</keyword>
<dbReference type="RefSeq" id="WP_105062060.1">
    <property type="nucleotide sequence ID" value="NZ_MSCJ01000003.1"/>
</dbReference>
<sequence>MNKSKATLALIIAAIGGCAGAYYVTSQKVATAYEKATNFLPTEFDGITIISKKTDFGMLGGEAFTKYRINMNQFLGDDAGFHDEPLFLIASTEVNSTNPLKVTTDTSFAVSGEAGQEISDELLNSGIKFTHDGKPYSITNEHNQFILPMVLKSENEDIIVKTADMSKSGEFYMAPIIFKYTLKNNHESVDISLKYLDFFSRKDKVTLSDLSIVSNDNINPESTSSADRYLNGKSSITLGKLVIIDRNDGVTFKNASLNTNYQVNHDLLNLDTALKVGEAKFPKNMQRDGIPHANNLQIKAILDGIDYRSWNSITEKLSDPATINQNQSFDRWFENLYVNLGDTNIKELSLSSDLAQGNVEGKLSAKLDDSVSRIKMKELDRVMQNSLILDFRGSLPITLATEIFSKYDLQNLINKNALTRKGERLESHIKYEDGMPQFMSNQG</sequence>
<evidence type="ECO:0008006" key="4">
    <source>
        <dbReference type="Google" id="ProtNLM"/>
    </source>
</evidence>
<comment type="caution">
    <text evidence="2">The sequence shown here is derived from an EMBL/GenBank/DDBJ whole genome shotgun (WGS) entry which is preliminary data.</text>
</comment>
<dbReference type="PROSITE" id="PS51257">
    <property type="entry name" value="PROKAR_LIPOPROTEIN"/>
    <property type="match status" value="1"/>
</dbReference>
<dbReference type="Proteomes" id="UP000238730">
    <property type="component" value="Unassembled WGS sequence"/>
</dbReference>
<dbReference type="EMBL" id="MSCJ01000003">
    <property type="protein sequence ID" value="PQJ62243.1"/>
    <property type="molecule type" value="Genomic_DNA"/>
</dbReference>
<accession>A0A2S7VJA0</accession>
<name>A0A2S7VJA0_PHOAN</name>
<dbReference type="AlphaFoldDB" id="A0A2S7VJA0"/>
<protein>
    <recommendedName>
        <fullName evidence="4">DUF945 domain-containing protein</fullName>
    </recommendedName>
</protein>
<gene>
    <name evidence="2" type="ORF">BTO08_18550</name>
</gene>
<feature type="chain" id="PRO_5015393793" description="DUF945 domain-containing protein" evidence="1">
    <location>
        <begin position="22"/>
        <end position="443"/>
    </location>
</feature>
<organism evidence="2 3">
    <name type="scientific">Photobacterium angustum</name>
    <dbReference type="NCBI Taxonomy" id="661"/>
    <lineage>
        <taxon>Bacteria</taxon>
        <taxon>Pseudomonadati</taxon>
        <taxon>Pseudomonadota</taxon>
        <taxon>Gammaproteobacteria</taxon>
        <taxon>Vibrionales</taxon>
        <taxon>Vibrionaceae</taxon>
        <taxon>Photobacterium</taxon>
    </lineage>
</organism>
<feature type="signal peptide" evidence="1">
    <location>
        <begin position="1"/>
        <end position="21"/>
    </location>
</feature>